<reference evidence="1" key="1">
    <citation type="submission" date="2021-03" db="EMBL/GenBank/DDBJ databases">
        <authorList>
            <person name="Sun Q."/>
        </authorList>
    </citation>
    <scope>NUCLEOTIDE SEQUENCE</scope>
    <source>
        <strain evidence="1">CCM 8862</strain>
    </source>
</reference>
<dbReference type="AlphaFoldDB" id="A0A939IW69"/>
<evidence type="ECO:0000313" key="1">
    <source>
        <dbReference type="EMBL" id="MBN9644976.1"/>
    </source>
</evidence>
<proteinExistence type="predicted"/>
<name>A0A939IW69_9CORY</name>
<dbReference type="EMBL" id="JAFLEQ010000016">
    <property type="protein sequence ID" value="MBN9644976.1"/>
    <property type="molecule type" value="Genomic_DNA"/>
</dbReference>
<sequence>MSYLIRVVLPDTPGSLGQLAESLGLVDADIRSVDVVHVFDDGTAMDDIVLSLPQGALPDTIITAAQQVEGVYIDSLRPFSGTVDRRGQIEMLATVARHRRNIAGAMNELVQVIPKSMTSGWGIVLDTGGETTRVAASTAAPEDDGSTPSIMIDSARVLDPDTEDWIPQRWTLLDSTLAATPITGTSLVLVVGRPGGPGFLASEVGHLRCLGEIIGAILT</sequence>
<organism evidence="1 2">
    <name type="scientific">Corynebacterium mendelii</name>
    <dbReference type="NCBI Taxonomy" id="2765362"/>
    <lineage>
        <taxon>Bacteria</taxon>
        <taxon>Bacillati</taxon>
        <taxon>Actinomycetota</taxon>
        <taxon>Actinomycetes</taxon>
        <taxon>Mycobacteriales</taxon>
        <taxon>Corynebacteriaceae</taxon>
        <taxon>Corynebacterium</taxon>
    </lineage>
</organism>
<dbReference type="Proteomes" id="UP000664332">
    <property type="component" value="Unassembled WGS sequence"/>
</dbReference>
<gene>
    <name evidence="1" type="ORF">JZY06_10190</name>
</gene>
<accession>A0A939IW69</accession>
<keyword evidence="2" id="KW-1185">Reference proteome</keyword>
<dbReference type="InterPro" id="IPR045865">
    <property type="entry name" value="ACT-like_dom_sf"/>
</dbReference>
<dbReference type="RefSeq" id="WP_207279425.1">
    <property type="nucleotide sequence ID" value="NZ_JAFLEQ010000016.1"/>
</dbReference>
<comment type="caution">
    <text evidence="1">The sequence shown here is derived from an EMBL/GenBank/DDBJ whole genome shotgun (WGS) entry which is preliminary data.</text>
</comment>
<evidence type="ECO:0000313" key="2">
    <source>
        <dbReference type="Proteomes" id="UP000664332"/>
    </source>
</evidence>
<protein>
    <submittedName>
        <fullName evidence="1">Amino acid-binding ACT domain protein</fullName>
    </submittedName>
</protein>
<dbReference type="SUPFAM" id="SSF55021">
    <property type="entry name" value="ACT-like"/>
    <property type="match status" value="1"/>
</dbReference>